<organism evidence="2 3">
    <name type="scientific">Giardia intestinalis (strain P15)</name>
    <name type="common">Giardia lamblia</name>
    <dbReference type="NCBI Taxonomy" id="658858"/>
    <lineage>
        <taxon>Eukaryota</taxon>
        <taxon>Metamonada</taxon>
        <taxon>Diplomonadida</taxon>
        <taxon>Hexamitidae</taxon>
        <taxon>Giardiinae</taxon>
        <taxon>Giardia</taxon>
    </lineage>
</organism>
<evidence type="ECO:0000313" key="2">
    <source>
        <dbReference type="EMBL" id="EFO61019.1"/>
    </source>
</evidence>
<protein>
    <submittedName>
        <fullName evidence="2">Uncharacterized protein</fullName>
    </submittedName>
</protein>
<proteinExistence type="predicted"/>
<reference evidence="2 3" key="1">
    <citation type="journal article" date="2010" name="BMC Genomics">
        <title>Genome analysis and comparative genomics of a Giardia intestinalis assemblage E isolate.</title>
        <authorList>
            <person name="Jerlstrom-Hultqvist J."/>
            <person name="Franzen O."/>
            <person name="Ankarklev J."/>
            <person name="Xu F."/>
            <person name="Nohynkova E."/>
            <person name="Andersson J.O."/>
            <person name="Svard S.G."/>
            <person name="Andersson B."/>
        </authorList>
    </citation>
    <scope>NUCLEOTIDE SEQUENCE [LARGE SCALE GENOMIC DNA]</scope>
    <source>
        <strain evidence="2 3">P15</strain>
    </source>
</reference>
<sequence>MLLLFRALERAVNLPILHMDDMMACYTMAFQSLSLLSLDHNSLNISFMDSNSDTDLCANKSIFSNGFSNAIPLRSSTLQQLINNSLDLLNLATKFYDFLKFQARLHSEILALIYCIHRIKTWSNSSSAQKSNKSFHRRTHEYFHSYLSTSLQNINAMLKDCPLLVDAYLSKMVCISLIRQLELHTNTEYKDILRELLNVANSGIEKGSVLLALYDQVEYYSTTKFNGMHSESYLVYLTNTMKSLTHGLLLGWHTLRAYKVNLLRQLGMLNDACAEARELIKLTITAMQGEKYPSASLCTCISDTLTLEPLDLTTTKAKPLDLTMFIAQQTNFIPIHSKGYNGFIQPLPPFQSELDSSLPSFSSQNAIANAPTIKFPSLRNIYMSSPVGTSLPPEPESSNSNDPTNTSINVPISTNQHTSFTDKMNSQQKTSVRTATTTLKDLNHTNKSLSDTTNMGCPLHSISSKHLDYRLVYLLTILEAGYDDEAFEYLMSGVFRSRLFSRLKANLDYGTIYTTPKTSDYIRFDVQNDEKYHYHTTTISVNPTPVYYPTYYRHYSEGLSHSQQLENLSQECVDDHFTSDPQTICKDCTKRTSHGTYPHFTIGHDSSYNQYTMHSFLGRHNKLLTSILCQRAYKHINHMFTSKHSTINNRRSLSKFALGRLKPSTNFVNNLRMSFDPKLLTIISCYFSSQIRGPLSRVLFYGPYYQFKCTSDKPHTSFEDIQDMIDIISSSSHHTEQLQTQAIWFNYHTHNDQVGATTAVSYSTIDSPASTFLCTPETKATKSLLRTTPLTTVVATYTLLLLLLKRRATWANKLAHSIFAERMLGCNCARSSMLFNRSMNVMDLSMAWPKKCLHLKIVPSMLLTDLGVRPAIPSTKLLQLAFSTNPYVVEYLLAKAVLPSKAVLHGLTLLFDVSTCEDPDYFLAAQYPDEDLQFVTHRHSMRVWQDRYCKSSEEKQGPCSTDAKDASHTEARTKDLKKMASRLRLSERHRALFQLAQDQHRLEAAVYVSEFGNLWGSNALYLQIHILAEKLAVETGVMAGIPFSFYIRSLRIITLGACDECGNGFLNRKEVQLSSHGYLHIATLDFLLQAYVQYLQFETATTLKSLAIHTSIATWSYPTDIINSTDVLDIKDVKDTSTPLRETFFKRWRLIRRATLLQFKGYPPYLSLRSAQAMKELFYNLIFTHRNISTPDKPGMLSYVNPLLCLLNTNSQFLDVTALASTTTADKNGLLPLLQSYLAAFILSNQKELFSVSAIESQSTNIYFDMPILAIFFSLTTISILELKPFFAPGSLLLEFSRLTTFSPITDTATSTGLLLHSANDLSYYYINPTSKTKKHLSLALLNCMTFGILSKKESTSDSQLIGSNATSSSTATFVANRDAYKVLQDSTCDTLDKWLSTKVLATSKVSPLSLRPGSNTQHEVRGKRKPARYMKSSSYQHKRLSPSSRAFESHHSQNIDDILLSSFYIDDENRLYKSFLRNPGLALRLSRLQRTQYFGLATMNTLLEMEDIIERMLVTVNYSVSDLILIYFMAYSFDHTSEKVNLSYFYDSDMTLNYQCPISSFETANMPPIYYLIETGQDEVFLLLIERVISALSYRNHLSTLEESSTSSDCPVPPEEFCGYSFSLAEDLVLKVDHENNDVVLEADAKSPLLMYLAARRKVRLGPSSGLDLDALITPSIASFGGTHKIAIYEAQAKILNIPLSRAEMDTLYVVKTLSKQEIETCLNPLWANTVGSTKFLRNSIDSLVHCCYKGETLLHAASKRDHLQIIELILLVFPVDYYDLLRSFYAALLNHSSGALRLFLASPLHSSLEGVKDTATDIKESISTINTENPECKRLLQHSIAAASALSDMSNILLTSFSYDVNPLLKLSLGESLFSSLANHEQLANKLQGFQQLVSSNYYYSFLAWAHLIRTLRPFCFGTTGGVFCLHCHHTKLDTCKKRNLFKYLLFTKIQSATSERTEKGHQLSTTQKLLAQQCYFSGHSLHGCISLLLSANIDIRICAIQNIELYNILSTLNRVFVMEQLPIKTPEQRIEMSYPDHIVLLKYLSYVYEALGMRGLPSNNSNLNSTVFDRFCTPLSTPLIMAAQYGSPVCHMLCAIINSLTKSTTTEGVLGNPSVLRAYINHRDAYGLTALHHATILFIRAFVSIIKHSVLPIISLGLSLAASLPAIYRPETAIFDNEFACSVLASSRANIKALMLAGADPGIPDATGVRCYDRLIAMLLETNMILFPPGYVVERFHEDQPTDILMHLILWSEKHHKPSRSDATLNSDSSLTIRVPILIEAKHVNWREELVKLQLRQLQESGHLTKDMLSNDHTASSLALDLRVQINVEVHPKLSSVSSAMQVIIQSNCTRVISELSIVLSMFLGLPKYQDRNQVFPNGSTATSTATFTPTPAEIVPLPFCNISPEGIQHYLELWFLTPALEIAKQPSLPSPMPMQELLLWAYSLYSAYGLRECRFIEEFHSKWATVGSTFIPWDTQVYSSDISTKGFVGSPPVTIPVVDQLPPLLHSLSLESAVSRIALGNSRVAYARKYNLKFCNTQSDCQYLSAHRLRNQVWRRILGNLKAKSLICNEDIHIQHIDLDKTGSAIVDTITMSMSHTLLQSSLVDLPNQMLSTTDIFTLLKESLVICFHEEEVCIESEAHDSLCTTATYREVLGLSGPADDSVLLDFRMIFRRARILSILADSIYPRSTLLFCSPDDLCFPSAWTLSQCFTEQKASFELLYSNNCTDNLAPYSDELYTSKTSLLDTILGGTPQSTRVGSTSCTGRAIEGTESADKRTGLFTPNRLGFAKLQNKHI</sequence>
<gene>
    <name evidence="2" type="ORF">GLP15_3060</name>
</gene>
<feature type="region of interest" description="Disordered" evidence="1">
    <location>
        <begin position="386"/>
        <end position="429"/>
    </location>
</feature>
<dbReference type="EMBL" id="ACVC01000432">
    <property type="protein sequence ID" value="EFO61019.1"/>
    <property type="molecule type" value="Genomic_DNA"/>
</dbReference>
<name>E1F937_GIAIA</name>
<feature type="compositionally biased region" description="Polar residues" evidence="1">
    <location>
        <begin position="410"/>
        <end position="429"/>
    </location>
</feature>
<dbReference type="OMA" id="CNCARSS"/>
<accession>E1F937</accession>
<evidence type="ECO:0000256" key="1">
    <source>
        <dbReference type="SAM" id="MobiDB-lite"/>
    </source>
</evidence>
<feature type="compositionally biased region" description="Low complexity" evidence="1">
    <location>
        <begin position="396"/>
        <end position="409"/>
    </location>
</feature>
<comment type="caution">
    <text evidence="2">The sequence shown here is derived from an EMBL/GenBank/DDBJ whole genome shotgun (WGS) entry which is preliminary data.</text>
</comment>
<dbReference type="OrthoDB" id="10257368at2759"/>
<dbReference type="VEuPathDB" id="GiardiaDB:GLP15_3060"/>
<evidence type="ECO:0000313" key="3">
    <source>
        <dbReference type="Proteomes" id="UP000008974"/>
    </source>
</evidence>
<dbReference type="Proteomes" id="UP000008974">
    <property type="component" value="Unassembled WGS sequence"/>
</dbReference>